<evidence type="ECO:0000256" key="8">
    <source>
        <dbReference type="ARBA" id="ARBA00023196"/>
    </source>
</evidence>
<dbReference type="InterPro" id="IPR050053">
    <property type="entry name" value="ATPase_alpha/beta_chains"/>
</dbReference>
<organism evidence="11 12">
    <name type="scientific">Rhizopus oryzae</name>
    <name type="common">Mucormycosis agent</name>
    <name type="synonym">Rhizopus arrhizus var. delemar</name>
    <dbReference type="NCBI Taxonomy" id="64495"/>
    <lineage>
        <taxon>Eukaryota</taxon>
        <taxon>Fungi</taxon>
        <taxon>Fungi incertae sedis</taxon>
        <taxon>Mucoromycota</taxon>
        <taxon>Mucoromycotina</taxon>
        <taxon>Mucoromycetes</taxon>
        <taxon>Mucorales</taxon>
        <taxon>Mucorineae</taxon>
        <taxon>Rhizopodaceae</taxon>
        <taxon>Rhizopus</taxon>
    </lineage>
</organism>
<dbReference type="EMBL" id="JAANIT010000950">
    <property type="protein sequence ID" value="KAG1543264.1"/>
    <property type="molecule type" value="Genomic_DNA"/>
</dbReference>
<evidence type="ECO:0000256" key="6">
    <source>
        <dbReference type="ARBA" id="ARBA00023065"/>
    </source>
</evidence>
<evidence type="ECO:0000256" key="7">
    <source>
        <dbReference type="ARBA" id="ARBA00023136"/>
    </source>
</evidence>
<dbReference type="SUPFAM" id="SSF47917">
    <property type="entry name" value="C-terminal domain of alpha and beta subunits of F1 ATP synthase"/>
    <property type="match status" value="1"/>
</dbReference>
<dbReference type="GO" id="GO:0042776">
    <property type="term" value="P:proton motive force-driven mitochondrial ATP synthesis"/>
    <property type="evidence" value="ECO:0007669"/>
    <property type="project" value="TreeGrafter"/>
</dbReference>
<evidence type="ECO:0000313" key="12">
    <source>
        <dbReference type="Proteomes" id="UP000717996"/>
    </source>
</evidence>
<evidence type="ECO:0000256" key="9">
    <source>
        <dbReference type="ARBA" id="ARBA00023310"/>
    </source>
</evidence>
<accession>A0A9P6YBB1</accession>
<keyword evidence="7" id="KW-0472">Membrane</keyword>
<protein>
    <submittedName>
        <fullName evidence="11">Uncharacterized protein</fullName>
    </submittedName>
</protein>
<dbReference type="PANTHER" id="PTHR15184:SF71">
    <property type="entry name" value="ATP SYNTHASE SUBUNIT BETA, MITOCHONDRIAL"/>
    <property type="match status" value="1"/>
</dbReference>
<comment type="caution">
    <text evidence="11">The sequence shown here is derived from an EMBL/GenBank/DDBJ whole genome shotgun (WGS) entry which is preliminary data.</text>
</comment>
<proteinExistence type="inferred from homology"/>
<keyword evidence="9" id="KW-0066">ATP synthesis</keyword>
<dbReference type="AlphaFoldDB" id="A0A9P6YBB1"/>
<keyword evidence="6" id="KW-0406">Ion transport</keyword>
<comment type="catalytic activity">
    <reaction evidence="10">
        <text>ATP + H2O + 4 H(+)(in) = ADP + phosphate + 5 H(+)(out)</text>
        <dbReference type="Rhea" id="RHEA:57720"/>
        <dbReference type="ChEBI" id="CHEBI:15377"/>
        <dbReference type="ChEBI" id="CHEBI:15378"/>
        <dbReference type="ChEBI" id="CHEBI:30616"/>
        <dbReference type="ChEBI" id="CHEBI:43474"/>
        <dbReference type="ChEBI" id="CHEBI:456216"/>
        <dbReference type="EC" id="7.1.2.2"/>
    </reaction>
</comment>
<name>A0A9P6YBB1_RHIOR</name>
<evidence type="ECO:0000256" key="3">
    <source>
        <dbReference type="ARBA" id="ARBA00022448"/>
    </source>
</evidence>
<reference evidence="11" key="1">
    <citation type="journal article" date="2020" name="Microb. Genom.">
        <title>Genetic diversity of clinical and environmental Mucorales isolates obtained from an investigation of mucormycosis cases among solid organ transplant recipients.</title>
        <authorList>
            <person name="Nguyen M.H."/>
            <person name="Kaul D."/>
            <person name="Muto C."/>
            <person name="Cheng S.J."/>
            <person name="Richter R.A."/>
            <person name="Bruno V.M."/>
            <person name="Liu G."/>
            <person name="Beyhan S."/>
            <person name="Sundermann A.J."/>
            <person name="Mounaud S."/>
            <person name="Pasculle A.W."/>
            <person name="Nierman W.C."/>
            <person name="Driscoll E."/>
            <person name="Cumbie R."/>
            <person name="Clancy C.J."/>
            <person name="Dupont C.L."/>
        </authorList>
    </citation>
    <scope>NUCLEOTIDE SEQUENCE</scope>
    <source>
        <strain evidence="11">GL16</strain>
    </source>
</reference>
<evidence type="ECO:0000313" key="11">
    <source>
        <dbReference type="EMBL" id="KAG1543264.1"/>
    </source>
</evidence>
<comment type="subcellular location">
    <subcellularLocation>
        <location evidence="1">Membrane</location>
    </subcellularLocation>
</comment>
<dbReference type="OrthoDB" id="14523at2759"/>
<dbReference type="GO" id="GO:0005739">
    <property type="term" value="C:mitochondrion"/>
    <property type="evidence" value="ECO:0007669"/>
    <property type="project" value="GOC"/>
</dbReference>
<gene>
    <name evidence="11" type="ORF">G6F51_006784</name>
</gene>
<dbReference type="Gene3D" id="1.10.1140.10">
    <property type="entry name" value="Bovine Mitochondrial F1-atpase, Atp Synthase Beta Chain, Chain D, domain 3"/>
    <property type="match status" value="1"/>
</dbReference>
<evidence type="ECO:0000256" key="2">
    <source>
        <dbReference type="ARBA" id="ARBA00008936"/>
    </source>
</evidence>
<dbReference type="PANTHER" id="PTHR15184">
    <property type="entry name" value="ATP SYNTHASE"/>
    <property type="match status" value="1"/>
</dbReference>
<keyword evidence="4" id="KW-0547">Nucleotide-binding</keyword>
<dbReference type="GO" id="GO:0005524">
    <property type="term" value="F:ATP binding"/>
    <property type="evidence" value="ECO:0007669"/>
    <property type="project" value="UniProtKB-KW"/>
</dbReference>
<comment type="similarity">
    <text evidence="2">Belongs to the ATPase alpha/beta chains family.</text>
</comment>
<evidence type="ECO:0000256" key="4">
    <source>
        <dbReference type="ARBA" id="ARBA00022741"/>
    </source>
</evidence>
<evidence type="ECO:0000256" key="10">
    <source>
        <dbReference type="ARBA" id="ARBA00048383"/>
    </source>
</evidence>
<dbReference type="GO" id="GO:0046933">
    <property type="term" value="F:proton-transporting ATP synthase activity, rotational mechanism"/>
    <property type="evidence" value="ECO:0007669"/>
    <property type="project" value="TreeGrafter"/>
</dbReference>
<sequence length="111" mass="12943">MIRSLLKFQQILQNSKPLQDTITVLAMNELSEENKLIIDRTRKTQCFLAQPFAVAHAFDDYRAHYSMLQDTIRFFKENLGFFKENLGDKDDALLETAFYMEGNINSILKMS</sequence>
<dbReference type="GO" id="GO:0045259">
    <property type="term" value="C:proton-transporting ATP synthase complex"/>
    <property type="evidence" value="ECO:0007669"/>
    <property type="project" value="UniProtKB-KW"/>
</dbReference>
<dbReference type="InterPro" id="IPR024034">
    <property type="entry name" value="ATPase_F1/V1_b/a_C"/>
</dbReference>
<evidence type="ECO:0000256" key="5">
    <source>
        <dbReference type="ARBA" id="ARBA00022840"/>
    </source>
</evidence>
<keyword evidence="8" id="KW-0139">CF(1)</keyword>
<evidence type="ECO:0000256" key="1">
    <source>
        <dbReference type="ARBA" id="ARBA00004370"/>
    </source>
</evidence>
<dbReference type="Proteomes" id="UP000717996">
    <property type="component" value="Unassembled WGS sequence"/>
</dbReference>
<keyword evidence="5" id="KW-0067">ATP-binding</keyword>
<keyword evidence="3" id="KW-0813">Transport</keyword>